<keyword evidence="2" id="KW-0732">Signal</keyword>
<comment type="caution">
    <text evidence="3">The sequence shown here is derived from an EMBL/GenBank/DDBJ whole genome shotgun (WGS) entry which is preliminary data.</text>
</comment>
<evidence type="ECO:0000313" key="3">
    <source>
        <dbReference type="EMBL" id="KAJ3201005.1"/>
    </source>
</evidence>
<feature type="signal peptide" evidence="2">
    <location>
        <begin position="1"/>
        <end position="17"/>
    </location>
</feature>
<reference evidence="3" key="1">
    <citation type="submission" date="2020-05" db="EMBL/GenBank/DDBJ databases">
        <title>Phylogenomic resolution of chytrid fungi.</title>
        <authorList>
            <person name="Stajich J.E."/>
            <person name="Amses K."/>
            <person name="Simmons R."/>
            <person name="Seto K."/>
            <person name="Myers J."/>
            <person name="Bonds A."/>
            <person name="Quandt C.A."/>
            <person name="Barry K."/>
            <person name="Liu P."/>
            <person name="Grigoriev I."/>
            <person name="Longcore J.E."/>
            <person name="James T.Y."/>
        </authorList>
    </citation>
    <scope>NUCLEOTIDE SEQUENCE</scope>
    <source>
        <strain evidence="3">JEL0476</strain>
    </source>
</reference>
<proteinExistence type="predicted"/>
<feature type="transmembrane region" description="Helical" evidence="1">
    <location>
        <begin position="66"/>
        <end position="87"/>
    </location>
</feature>
<organism evidence="3 4">
    <name type="scientific">Clydaea vesicula</name>
    <dbReference type="NCBI Taxonomy" id="447962"/>
    <lineage>
        <taxon>Eukaryota</taxon>
        <taxon>Fungi</taxon>
        <taxon>Fungi incertae sedis</taxon>
        <taxon>Chytridiomycota</taxon>
        <taxon>Chytridiomycota incertae sedis</taxon>
        <taxon>Chytridiomycetes</taxon>
        <taxon>Lobulomycetales</taxon>
        <taxon>Lobulomycetaceae</taxon>
        <taxon>Clydaea</taxon>
    </lineage>
</organism>
<dbReference type="AlphaFoldDB" id="A0AAD5TW07"/>
<sequence>LFLILLLKFSTSISIQTFSNKKNTLQQKDIQNKNSTYQVTTKLNYFNSTDTNSNNNGVEYFNIPPLAIVLIVIGVLATLVVIIPLCLRLFEKKNNNNNTTTLLEKRNQEYLRDIYPQMYRRRKSSLPELHRRSQLTDIYFPPLSASQTSNNYLIHNKGMKTQEETTSSSSWSQEQVLGNQMEEEPFTKIIQRNQDRINDFMLLPTVKKKSLPRLTAISTNLGDLSVSNKKDIDSTDNYSENEFFDFTTVSVSTPDTEKPKSFIYSIHPSSAVPSQNSIRSQSILLEPLSPVNNLTPRPRSTSFRYNPSDLSNMSNMSMEKGYLDKVLPSSLNPSFATSFTTNATSLNTISSSMNPEIIIPSPRSTSFLKNRNLTNLFADETPIKKSEINHSLTSLNSQSYKFPKTVDTNNLSTKEVDNFRIPIISGKKKIETPLKPRPRSSSFTFKKTDFEIFNDNDIPNLPKLEE</sequence>
<keyword evidence="1" id="KW-0812">Transmembrane</keyword>
<feature type="chain" id="PRO_5042131921" evidence="2">
    <location>
        <begin position="18"/>
        <end position="466"/>
    </location>
</feature>
<keyword evidence="4" id="KW-1185">Reference proteome</keyword>
<evidence type="ECO:0000256" key="2">
    <source>
        <dbReference type="SAM" id="SignalP"/>
    </source>
</evidence>
<evidence type="ECO:0000256" key="1">
    <source>
        <dbReference type="SAM" id="Phobius"/>
    </source>
</evidence>
<dbReference type="EMBL" id="JADGJW010001798">
    <property type="protein sequence ID" value="KAJ3201005.1"/>
    <property type="molecule type" value="Genomic_DNA"/>
</dbReference>
<accession>A0AAD5TW07</accession>
<dbReference type="Proteomes" id="UP001211065">
    <property type="component" value="Unassembled WGS sequence"/>
</dbReference>
<gene>
    <name evidence="3" type="ORF">HK099_002406</name>
</gene>
<feature type="non-terminal residue" evidence="3">
    <location>
        <position position="1"/>
    </location>
</feature>
<protein>
    <submittedName>
        <fullName evidence="3">Uncharacterized protein</fullName>
    </submittedName>
</protein>
<keyword evidence="1" id="KW-1133">Transmembrane helix</keyword>
<evidence type="ECO:0000313" key="4">
    <source>
        <dbReference type="Proteomes" id="UP001211065"/>
    </source>
</evidence>
<feature type="non-terminal residue" evidence="3">
    <location>
        <position position="466"/>
    </location>
</feature>
<name>A0AAD5TW07_9FUNG</name>
<keyword evidence="1" id="KW-0472">Membrane</keyword>